<proteinExistence type="predicted"/>
<organism evidence="2 3">
    <name type="scientific">Weissella viridescens</name>
    <name type="common">Lactobacillus viridescens</name>
    <dbReference type="NCBI Taxonomy" id="1629"/>
    <lineage>
        <taxon>Bacteria</taxon>
        <taxon>Bacillati</taxon>
        <taxon>Bacillota</taxon>
        <taxon>Bacilli</taxon>
        <taxon>Lactobacillales</taxon>
        <taxon>Lactobacillaceae</taxon>
        <taxon>Weissella</taxon>
    </lineage>
</organism>
<evidence type="ECO:0000259" key="1">
    <source>
        <dbReference type="Pfam" id="PF05190"/>
    </source>
</evidence>
<sequence>MGQLTDAICCNCAIHYERCLKLLIISGPRSNDFGDFIKQLDPVSDLEALITEAIDDDAPISVTDGGLIKSGFNQQLDSYRKVTTNGKQWLADLEATEREATGINSLKLGTIRFWVLYRGDQGQY</sequence>
<dbReference type="GO" id="GO:0030983">
    <property type="term" value="F:mismatched DNA binding"/>
    <property type="evidence" value="ECO:0007669"/>
    <property type="project" value="InterPro"/>
</dbReference>
<dbReference type="GO" id="GO:0005524">
    <property type="term" value="F:ATP binding"/>
    <property type="evidence" value="ECO:0007669"/>
    <property type="project" value="InterPro"/>
</dbReference>
<reference evidence="2 3" key="1">
    <citation type="submission" date="2018-06" db="EMBL/GenBank/DDBJ databases">
        <authorList>
            <consortium name="Pathogen Informatics"/>
            <person name="Doyle S."/>
        </authorList>
    </citation>
    <scope>NUCLEOTIDE SEQUENCE [LARGE SCALE GENOMIC DNA]</scope>
    <source>
        <strain evidence="2 3">NCTC13645</strain>
    </source>
</reference>
<dbReference type="AlphaFoldDB" id="A0A380NZX2"/>
<gene>
    <name evidence="2" type="primary">mutS_3</name>
    <name evidence="2" type="ORF">NCTC13645_00958</name>
</gene>
<name>A0A380NZX2_WEIVI</name>
<evidence type="ECO:0000313" key="2">
    <source>
        <dbReference type="EMBL" id="SUP53120.1"/>
    </source>
</evidence>
<accession>A0A380NZX2</accession>
<dbReference type="InterPro" id="IPR007861">
    <property type="entry name" value="DNA_mismatch_repair_MutS_clamp"/>
</dbReference>
<protein>
    <submittedName>
        <fullName evidence="2">DNA mismatch repair protein mutS</fullName>
    </submittedName>
</protein>
<dbReference type="SUPFAM" id="SSF48334">
    <property type="entry name" value="DNA repair protein MutS, domain III"/>
    <property type="match status" value="1"/>
</dbReference>
<dbReference type="Pfam" id="PF05190">
    <property type="entry name" value="MutS_IV"/>
    <property type="match status" value="1"/>
</dbReference>
<evidence type="ECO:0000313" key="3">
    <source>
        <dbReference type="Proteomes" id="UP000254621"/>
    </source>
</evidence>
<dbReference type="Gene3D" id="1.10.1420.10">
    <property type="match status" value="1"/>
</dbReference>
<dbReference type="InterPro" id="IPR036187">
    <property type="entry name" value="DNA_mismatch_repair_MutS_sf"/>
</dbReference>
<feature type="domain" description="DNA mismatch repair protein MutS clamp" evidence="1">
    <location>
        <begin position="71"/>
        <end position="111"/>
    </location>
</feature>
<dbReference type="GO" id="GO:0006298">
    <property type="term" value="P:mismatch repair"/>
    <property type="evidence" value="ECO:0007669"/>
    <property type="project" value="InterPro"/>
</dbReference>
<dbReference type="Proteomes" id="UP000254621">
    <property type="component" value="Unassembled WGS sequence"/>
</dbReference>
<dbReference type="EMBL" id="UHIV01000001">
    <property type="protein sequence ID" value="SUP53120.1"/>
    <property type="molecule type" value="Genomic_DNA"/>
</dbReference>